<dbReference type="Proteomes" id="UP001065549">
    <property type="component" value="Unassembled WGS sequence"/>
</dbReference>
<dbReference type="PIRSF" id="PIRSF004553">
    <property type="entry name" value="CHP00095"/>
    <property type="match status" value="1"/>
</dbReference>
<reference evidence="3" key="1">
    <citation type="submission" date="2022-09" db="EMBL/GenBank/DDBJ databases">
        <title>Culturomic study of gut microbiota in children with autism spectrum disorder.</title>
        <authorList>
            <person name="Efimov B.A."/>
            <person name="Chaplin A.V."/>
            <person name="Sokolova S.R."/>
            <person name="Pikina A.P."/>
            <person name="Korzhanova M."/>
            <person name="Belova V."/>
            <person name="Korostin D."/>
        </authorList>
    </citation>
    <scope>NUCLEOTIDE SEQUENCE</scope>
    <source>
        <strain evidence="3">ASD5510</strain>
    </source>
</reference>
<dbReference type="PANTHER" id="PTHR43542">
    <property type="entry name" value="METHYLTRANSFERASE"/>
    <property type="match status" value="1"/>
</dbReference>
<dbReference type="Pfam" id="PF03602">
    <property type="entry name" value="Cons_hypoth95"/>
    <property type="match status" value="1"/>
</dbReference>
<protein>
    <submittedName>
        <fullName evidence="3">16S rRNA (Guanine(966)-N(2))-methyltransferase RsmD</fullName>
        <ecNumber evidence="3">2.1.1.171</ecNumber>
    </submittedName>
</protein>
<gene>
    <name evidence="3" type="primary">rsmD</name>
    <name evidence="3" type="ORF">OBO34_06445</name>
</gene>
<evidence type="ECO:0000313" key="3">
    <source>
        <dbReference type="EMBL" id="MCU7377990.1"/>
    </source>
</evidence>
<dbReference type="Gene3D" id="3.40.50.150">
    <property type="entry name" value="Vaccinia Virus protein VP39"/>
    <property type="match status" value="1"/>
</dbReference>
<keyword evidence="4" id="KW-1185">Reference proteome</keyword>
<keyword evidence="2 3" id="KW-0808">Transferase</keyword>
<dbReference type="NCBIfam" id="TIGR00095">
    <property type="entry name" value="16S rRNA (guanine(966)-N(2))-methyltransferase RsmD"/>
    <property type="match status" value="1"/>
</dbReference>
<comment type="caution">
    <text evidence="3">The sequence shown here is derived from an EMBL/GenBank/DDBJ whole genome shotgun (WGS) entry which is preliminary data.</text>
</comment>
<accession>A0A9J6QVD0</accession>
<dbReference type="GO" id="GO:0052913">
    <property type="term" value="F:16S rRNA (guanine(966)-N(2))-methyltransferase activity"/>
    <property type="evidence" value="ECO:0007669"/>
    <property type="project" value="UniProtKB-EC"/>
</dbReference>
<dbReference type="EMBL" id="JAOSHN010000002">
    <property type="protein sequence ID" value="MCU7377990.1"/>
    <property type="molecule type" value="Genomic_DNA"/>
</dbReference>
<dbReference type="PANTHER" id="PTHR43542:SF1">
    <property type="entry name" value="METHYLTRANSFERASE"/>
    <property type="match status" value="1"/>
</dbReference>
<dbReference type="InterPro" id="IPR004398">
    <property type="entry name" value="RNA_MeTrfase_RsmD"/>
</dbReference>
<dbReference type="CDD" id="cd02440">
    <property type="entry name" value="AdoMet_MTases"/>
    <property type="match status" value="1"/>
</dbReference>
<name>A0A9J6QVD0_9FIRM</name>
<dbReference type="SUPFAM" id="SSF53335">
    <property type="entry name" value="S-adenosyl-L-methionine-dependent methyltransferases"/>
    <property type="match status" value="1"/>
</dbReference>
<evidence type="ECO:0000256" key="1">
    <source>
        <dbReference type="ARBA" id="ARBA00022603"/>
    </source>
</evidence>
<dbReference type="InterPro" id="IPR029063">
    <property type="entry name" value="SAM-dependent_MTases_sf"/>
</dbReference>
<dbReference type="RefSeq" id="WP_253019701.1">
    <property type="nucleotide sequence ID" value="NZ_JAOSHN010000002.1"/>
</dbReference>
<dbReference type="AlphaFoldDB" id="A0A9J6QVD0"/>
<keyword evidence="1 3" id="KW-0489">Methyltransferase</keyword>
<evidence type="ECO:0000313" key="4">
    <source>
        <dbReference type="Proteomes" id="UP001065549"/>
    </source>
</evidence>
<dbReference type="GO" id="GO:0003676">
    <property type="term" value="F:nucleic acid binding"/>
    <property type="evidence" value="ECO:0007669"/>
    <property type="project" value="InterPro"/>
</dbReference>
<evidence type="ECO:0000256" key="2">
    <source>
        <dbReference type="ARBA" id="ARBA00022679"/>
    </source>
</evidence>
<proteinExistence type="predicted"/>
<dbReference type="PROSITE" id="PS00092">
    <property type="entry name" value="N6_MTASE"/>
    <property type="match status" value="1"/>
</dbReference>
<sequence>MRIIAGDYKGRRLTSPLDNKIRPTTDKVKEAIFSILDSHVGIYGSKVCDLFAGTGNLGLEALSRGAEHCWFGDSSRNSLKLLRENIAYCRAEDRSTVLAGDFRKVLSRINTPCDVILLDPPYGKGLLPECFELIGELGLLAEDGVLVAEHRKEEVLPEHMANFSKIKERKYGTVVISIYG</sequence>
<organism evidence="3 4">
    <name type="scientific">Hominibacterium faecale</name>
    <dbReference type="NCBI Taxonomy" id="2839743"/>
    <lineage>
        <taxon>Bacteria</taxon>
        <taxon>Bacillati</taxon>
        <taxon>Bacillota</taxon>
        <taxon>Clostridia</taxon>
        <taxon>Peptostreptococcales</taxon>
        <taxon>Anaerovoracaceae</taxon>
        <taxon>Hominibacterium</taxon>
    </lineage>
</organism>
<dbReference type="EC" id="2.1.1.171" evidence="3"/>
<dbReference type="InterPro" id="IPR002052">
    <property type="entry name" value="DNA_methylase_N6_adenine_CS"/>
</dbReference>